<dbReference type="Pfam" id="PF02620">
    <property type="entry name" value="YceD"/>
    <property type="match status" value="1"/>
</dbReference>
<dbReference type="GO" id="GO:0005829">
    <property type="term" value="C:cytosol"/>
    <property type="evidence" value="ECO:0007669"/>
    <property type="project" value="TreeGrafter"/>
</dbReference>
<evidence type="ECO:0000256" key="1">
    <source>
        <dbReference type="ARBA" id="ARBA00002868"/>
    </source>
</evidence>
<evidence type="ECO:0000256" key="3">
    <source>
        <dbReference type="ARBA" id="ARBA00015716"/>
    </source>
</evidence>
<dbReference type="InterPro" id="IPR039255">
    <property type="entry name" value="YceD_bac"/>
</dbReference>
<accession>A0A1J5TN18</accession>
<proteinExistence type="inferred from homology"/>
<evidence type="ECO:0000256" key="4">
    <source>
        <dbReference type="ARBA" id="ARBA00022517"/>
    </source>
</evidence>
<comment type="function">
    <text evidence="1">Plays a role in synthesis, processing and/or stability of 23S rRNA.</text>
</comment>
<evidence type="ECO:0000313" key="6">
    <source>
        <dbReference type="EMBL" id="OIR17725.1"/>
    </source>
</evidence>
<evidence type="ECO:0000256" key="2">
    <source>
        <dbReference type="ARBA" id="ARBA00010740"/>
    </source>
</evidence>
<protein>
    <recommendedName>
        <fullName evidence="3">Large ribosomal RNA subunit accumulation protein YceD</fullName>
    </recommendedName>
    <alternativeName>
        <fullName evidence="5">23S rRNA accumulation protein YceD</fullName>
    </alternativeName>
</protein>
<name>A0A1J5TN18_9ZZZZ</name>
<dbReference type="AlphaFoldDB" id="A0A1J5TN18"/>
<dbReference type="PANTHER" id="PTHR38099">
    <property type="entry name" value="LARGE RIBOSOMAL RNA SUBUNIT ACCUMULATION PROTEIN YCED"/>
    <property type="match status" value="1"/>
</dbReference>
<organism evidence="6">
    <name type="scientific">mine drainage metagenome</name>
    <dbReference type="NCBI Taxonomy" id="410659"/>
    <lineage>
        <taxon>unclassified sequences</taxon>
        <taxon>metagenomes</taxon>
        <taxon>ecological metagenomes</taxon>
    </lineage>
</organism>
<comment type="similarity">
    <text evidence="2">Belongs to the DUF177 domain family.</text>
</comment>
<keyword evidence="4" id="KW-0690">Ribosome biogenesis</keyword>
<comment type="caution">
    <text evidence="6">The sequence shown here is derived from an EMBL/GenBank/DDBJ whole genome shotgun (WGS) entry which is preliminary data.</text>
</comment>
<sequence>MSTHPLIIDNLAFAKKNERIEGVLSVADCPRLFELLQSNFADEAIKVGRDAVVINYILQGSVDAVDQHYLRLMISAKLLTICQRCLSEMPISLKLSYNYLIGESEANDVEVVDIDSDDVDLQEASQVMDVFKLIEDEVIMAMPIAPIHDEDCGAGVMQSGEKPNPFAVLKSLIKS</sequence>
<gene>
    <name evidence="6" type="ORF">GALL_19470</name>
</gene>
<dbReference type="PANTHER" id="PTHR38099:SF1">
    <property type="entry name" value="LARGE RIBOSOMAL RNA SUBUNIT ACCUMULATION PROTEIN YCED"/>
    <property type="match status" value="1"/>
</dbReference>
<dbReference type="InterPro" id="IPR003772">
    <property type="entry name" value="YceD"/>
</dbReference>
<reference evidence="6" key="1">
    <citation type="submission" date="2016-10" db="EMBL/GenBank/DDBJ databases">
        <title>Sequence of Gallionella enrichment culture.</title>
        <authorList>
            <person name="Poehlein A."/>
            <person name="Muehling M."/>
            <person name="Daniel R."/>
        </authorList>
    </citation>
    <scope>NUCLEOTIDE SEQUENCE</scope>
</reference>
<dbReference type="EMBL" id="MLJW01000004">
    <property type="protein sequence ID" value="OIR17725.1"/>
    <property type="molecule type" value="Genomic_DNA"/>
</dbReference>
<evidence type="ECO:0000256" key="5">
    <source>
        <dbReference type="ARBA" id="ARBA00031841"/>
    </source>
</evidence>
<dbReference type="GO" id="GO:0042254">
    <property type="term" value="P:ribosome biogenesis"/>
    <property type="evidence" value="ECO:0007669"/>
    <property type="project" value="UniProtKB-KW"/>
</dbReference>